<reference evidence="2 3" key="1">
    <citation type="submission" date="2018-06" db="EMBL/GenBank/DDBJ databases">
        <title>Comparative genomics reveals the genomic features of Rhizophagus irregularis, R. cerebriforme, R. diaphanum and Gigaspora rosea, and their symbiotic lifestyle signature.</title>
        <authorList>
            <person name="Morin E."/>
            <person name="San Clemente H."/>
            <person name="Chen E.C.H."/>
            <person name="De La Providencia I."/>
            <person name="Hainaut M."/>
            <person name="Kuo A."/>
            <person name="Kohler A."/>
            <person name="Murat C."/>
            <person name="Tang N."/>
            <person name="Roy S."/>
            <person name="Loubradou J."/>
            <person name="Henrissat B."/>
            <person name="Grigoriev I.V."/>
            <person name="Corradi N."/>
            <person name="Roux C."/>
            <person name="Martin F.M."/>
        </authorList>
    </citation>
    <scope>NUCLEOTIDE SEQUENCE [LARGE SCALE GENOMIC DNA]</scope>
    <source>
        <strain evidence="2 3">DAOM 194757</strain>
    </source>
</reference>
<evidence type="ECO:0000313" key="2">
    <source>
        <dbReference type="EMBL" id="RIB16688.1"/>
    </source>
</evidence>
<feature type="region of interest" description="Disordered" evidence="1">
    <location>
        <begin position="1"/>
        <end position="81"/>
    </location>
</feature>
<name>A0A397V4Y3_9GLOM</name>
<dbReference type="EMBL" id="QKWP01000657">
    <property type="protein sequence ID" value="RIB16688.1"/>
    <property type="molecule type" value="Genomic_DNA"/>
</dbReference>
<gene>
    <name evidence="2" type="ORF">C2G38_2189259</name>
</gene>
<feature type="compositionally biased region" description="Acidic residues" evidence="1">
    <location>
        <begin position="15"/>
        <end position="36"/>
    </location>
</feature>
<proteinExistence type="predicted"/>
<sequence length="245" mass="28125">MYRQARKLETIYENSSDENSSDENLSDENSSDEEIFFESQSEPIASTSSNVAATSSTSFDGNRSAISSNRRRNITPKSSTFESNLQTTRVVRNAINPNLSLPISQELMTQRSPNLHNRPDLYSENDANKTKQPFSYFLQSAFHWIYPSTPLVIKLYRNISLRKFKKSVAKSCAIKIPKDCVIIWHRNLNCDGISVGEENNDKVVLQHLTKSGKVYEIKTDAVWKYFRSYWTDDVEVSIVKKELFE</sequence>
<keyword evidence="3" id="KW-1185">Reference proteome</keyword>
<feature type="compositionally biased region" description="Low complexity" evidence="1">
    <location>
        <begin position="45"/>
        <end position="68"/>
    </location>
</feature>
<evidence type="ECO:0000256" key="1">
    <source>
        <dbReference type="SAM" id="MobiDB-lite"/>
    </source>
</evidence>
<accession>A0A397V4Y3</accession>
<dbReference type="AlphaFoldDB" id="A0A397V4Y3"/>
<protein>
    <submittedName>
        <fullName evidence="2">Uncharacterized protein</fullName>
    </submittedName>
</protein>
<dbReference type="Proteomes" id="UP000266673">
    <property type="component" value="Unassembled WGS sequence"/>
</dbReference>
<feature type="compositionally biased region" description="Basic and acidic residues" evidence="1">
    <location>
        <begin position="1"/>
        <end position="10"/>
    </location>
</feature>
<evidence type="ECO:0000313" key="3">
    <source>
        <dbReference type="Proteomes" id="UP000266673"/>
    </source>
</evidence>
<comment type="caution">
    <text evidence="2">The sequence shown here is derived from an EMBL/GenBank/DDBJ whole genome shotgun (WGS) entry which is preliminary data.</text>
</comment>
<dbReference type="OrthoDB" id="2369371at2759"/>
<organism evidence="2 3">
    <name type="scientific">Gigaspora rosea</name>
    <dbReference type="NCBI Taxonomy" id="44941"/>
    <lineage>
        <taxon>Eukaryota</taxon>
        <taxon>Fungi</taxon>
        <taxon>Fungi incertae sedis</taxon>
        <taxon>Mucoromycota</taxon>
        <taxon>Glomeromycotina</taxon>
        <taxon>Glomeromycetes</taxon>
        <taxon>Diversisporales</taxon>
        <taxon>Gigasporaceae</taxon>
        <taxon>Gigaspora</taxon>
    </lineage>
</organism>